<dbReference type="PANTHER" id="PTHR43884:SF12">
    <property type="entry name" value="ISOVALERYL-COA DEHYDROGENASE, MITOCHONDRIAL-RELATED"/>
    <property type="match status" value="1"/>
</dbReference>
<accession>A0ABW2TPN1</accession>
<evidence type="ECO:0000259" key="1">
    <source>
        <dbReference type="Pfam" id="PF02770"/>
    </source>
</evidence>
<feature type="domain" description="Acyl-CoA oxidase/dehydrogenase middle" evidence="1">
    <location>
        <begin position="126"/>
        <end position="217"/>
    </location>
</feature>
<comment type="caution">
    <text evidence="2">The sequence shown here is derived from an EMBL/GenBank/DDBJ whole genome shotgun (WGS) entry which is preliminary data.</text>
</comment>
<dbReference type="InterPro" id="IPR037069">
    <property type="entry name" value="AcylCoA_DH/ox_N_sf"/>
</dbReference>
<dbReference type="Gene3D" id="1.10.540.10">
    <property type="entry name" value="Acyl-CoA dehydrogenase/oxidase, N-terminal domain"/>
    <property type="match status" value="1"/>
</dbReference>
<dbReference type="SUPFAM" id="SSF56645">
    <property type="entry name" value="Acyl-CoA dehydrogenase NM domain-like"/>
    <property type="match status" value="1"/>
</dbReference>
<dbReference type="InterPro" id="IPR006091">
    <property type="entry name" value="Acyl-CoA_Oxase/DH_mid-dom"/>
</dbReference>
<evidence type="ECO:0000313" key="3">
    <source>
        <dbReference type="Proteomes" id="UP001596512"/>
    </source>
</evidence>
<evidence type="ECO:0000313" key="2">
    <source>
        <dbReference type="EMBL" id="MFC7615757.1"/>
    </source>
</evidence>
<name>A0ABW2TPN1_9PSEU</name>
<sequence length="235" mass="24613">MADFLTALRARAHADAEPLRANALTVDRDPTAVHDTFDRHPHLKAYMGLPPEYADDPVVIDGTPVHFTTCVEQVVAMEELARADAGGVLGLPGPSMSGFVIAELADADQRDRYYGMLAARPTWTFFGMTEPGHGSDPAGMGTRLTPDGGGYALTGTKRYVGNGARAGIGVVFARRAPGPLGVDAVLVETDRPGFTAVPIETLGLRGLQLSELRMREVPVGSGTCSAGTCPPLGAA</sequence>
<proteinExistence type="predicted"/>
<dbReference type="Pfam" id="PF02770">
    <property type="entry name" value="Acyl-CoA_dh_M"/>
    <property type="match status" value="1"/>
</dbReference>
<gene>
    <name evidence="2" type="ORF">ACFQV2_21970</name>
</gene>
<dbReference type="InterPro" id="IPR009100">
    <property type="entry name" value="AcylCoA_DH/oxidase_NM_dom_sf"/>
</dbReference>
<dbReference type="EMBL" id="JBHTEY010000004">
    <property type="protein sequence ID" value="MFC7615757.1"/>
    <property type="molecule type" value="Genomic_DNA"/>
</dbReference>
<dbReference type="PANTHER" id="PTHR43884">
    <property type="entry name" value="ACYL-COA DEHYDROGENASE"/>
    <property type="match status" value="1"/>
</dbReference>
<dbReference type="Gene3D" id="2.40.110.10">
    <property type="entry name" value="Butyryl-CoA Dehydrogenase, subunit A, domain 2"/>
    <property type="match status" value="1"/>
</dbReference>
<dbReference type="InterPro" id="IPR046373">
    <property type="entry name" value="Acyl-CoA_Oxase/DH_mid-dom_sf"/>
</dbReference>
<protein>
    <submittedName>
        <fullName evidence="2">Acyl-CoA dehydrogenase family protein</fullName>
    </submittedName>
</protein>
<keyword evidence="3" id="KW-1185">Reference proteome</keyword>
<dbReference type="Proteomes" id="UP001596512">
    <property type="component" value="Unassembled WGS sequence"/>
</dbReference>
<organism evidence="2 3">
    <name type="scientific">Actinokineospora soli</name>
    <dbReference type="NCBI Taxonomy" id="1048753"/>
    <lineage>
        <taxon>Bacteria</taxon>
        <taxon>Bacillati</taxon>
        <taxon>Actinomycetota</taxon>
        <taxon>Actinomycetes</taxon>
        <taxon>Pseudonocardiales</taxon>
        <taxon>Pseudonocardiaceae</taxon>
        <taxon>Actinokineospora</taxon>
    </lineage>
</organism>
<reference evidence="3" key="1">
    <citation type="journal article" date="2019" name="Int. J. Syst. Evol. Microbiol.">
        <title>The Global Catalogue of Microorganisms (GCM) 10K type strain sequencing project: providing services to taxonomists for standard genome sequencing and annotation.</title>
        <authorList>
            <consortium name="The Broad Institute Genomics Platform"/>
            <consortium name="The Broad Institute Genome Sequencing Center for Infectious Disease"/>
            <person name="Wu L."/>
            <person name="Ma J."/>
        </authorList>
    </citation>
    <scope>NUCLEOTIDE SEQUENCE [LARGE SCALE GENOMIC DNA]</scope>
    <source>
        <strain evidence="3">JCM 17695</strain>
    </source>
</reference>